<sequence>MCHPETCLFSKGVSLEEGLRLDWLLRRRAAAVPWRRRWSDATRRRTCATRGTSCSTYDRALRPVLTVRQLTRLGMSYKDDLLYGDDEVPPVSSWRPWGRNLKRS</sequence>
<gene>
    <name evidence="1" type="primary">PLESTBF000128</name>
    <name evidence="1" type="ORF">PLESTB_000260300</name>
</gene>
<reference evidence="1 2" key="1">
    <citation type="journal article" date="2023" name="Commun. Biol.">
        <title>Reorganization of the ancestral sex-determining regions during the evolution of trioecy in Pleodorina starrii.</title>
        <authorList>
            <person name="Takahashi K."/>
            <person name="Suzuki S."/>
            <person name="Kawai-Toyooka H."/>
            <person name="Yamamoto K."/>
            <person name="Hamaji T."/>
            <person name="Ootsuki R."/>
            <person name="Yamaguchi H."/>
            <person name="Kawachi M."/>
            <person name="Higashiyama T."/>
            <person name="Nozaki H."/>
        </authorList>
    </citation>
    <scope>NUCLEOTIDE SEQUENCE [LARGE SCALE GENOMIC DNA]</scope>
    <source>
        <strain evidence="1 2">NIES-4479</strain>
    </source>
</reference>
<evidence type="ECO:0000313" key="1">
    <source>
        <dbReference type="EMBL" id="GLC49576.1"/>
    </source>
</evidence>
<organism evidence="1 2">
    <name type="scientific">Pleodorina starrii</name>
    <dbReference type="NCBI Taxonomy" id="330485"/>
    <lineage>
        <taxon>Eukaryota</taxon>
        <taxon>Viridiplantae</taxon>
        <taxon>Chlorophyta</taxon>
        <taxon>core chlorophytes</taxon>
        <taxon>Chlorophyceae</taxon>
        <taxon>CS clade</taxon>
        <taxon>Chlamydomonadales</taxon>
        <taxon>Volvocaceae</taxon>
        <taxon>Pleodorina</taxon>
    </lineage>
</organism>
<dbReference type="EMBL" id="BRXU01000002">
    <property type="protein sequence ID" value="GLC49576.1"/>
    <property type="molecule type" value="Genomic_DNA"/>
</dbReference>
<protein>
    <submittedName>
        <fullName evidence="1">Uncharacterized protein</fullName>
    </submittedName>
</protein>
<comment type="caution">
    <text evidence="1">The sequence shown here is derived from an EMBL/GenBank/DDBJ whole genome shotgun (WGS) entry which is preliminary data.</text>
</comment>
<name>A0A9W6EYY9_9CHLO</name>
<keyword evidence="2" id="KW-1185">Reference proteome</keyword>
<dbReference type="Proteomes" id="UP001165080">
    <property type="component" value="Unassembled WGS sequence"/>
</dbReference>
<proteinExistence type="predicted"/>
<accession>A0A9W6EYY9</accession>
<evidence type="ECO:0000313" key="2">
    <source>
        <dbReference type="Proteomes" id="UP001165080"/>
    </source>
</evidence>
<dbReference type="AlphaFoldDB" id="A0A9W6EYY9"/>